<reference evidence="2 3" key="1">
    <citation type="submission" date="2020-03" db="EMBL/GenBank/DDBJ databases">
        <title>Isolation and identification of active actinomycetes.</title>
        <authorList>
            <person name="Sun X."/>
        </authorList>
    </citation>
    <scope>NUCLEOTIDE SEQUENCE [LARGE SCALE GENOMIC DNA]</scope>
    <source>
        <strain evidence="2 3">NEAU-D13</strain>
    </source>
</reference>
<dbReference type="AlphaFoldDB" id="A0A7C9RRH6"/>
<keyword evidence="3" id="KW-1185">Reference proteome</keyword>
<name>A0A7C9RRH6_9PSEU</name>
<protein>
    <submittedName>
        <fullName evidence="2">Uncharacterized protein</fullName>
    </submittedName>
</protein>
<organism evidence="2 3">
    <name type="scientific">Lentzea alba</name>
    <dbReference type="NCBI Taxonomy" id="2714351"/>
    <lineage>
        <taxon>Bacteria</taxon>
        <taxon>Bacillati</taxon>
        <taxon>Actinomycetota</taxon>
        <taxon>Actinomycetes</taxon>
        <taxon>Pseudonocardiales</taxon>
        <taxon>Pseudonocardiaceae</taxon>
        <taxon>Lentzea</taxon>
    </lineage>
</organism>
<dbReference type="RefSeq" id="WP_166047244.1">
    <property type="nucleotide sequence ID" value="NZ_JAAMPJ010000005.1"/>
</dbReference>
<evidence type="ECO:0000256" key="1">
    <source>
        <dbReference type="SAM" id="MobiDB-lite"/>
    </source>
</evidence>
<proteinExistence type="predicted"/>
<dbReference type="Proteomes" id="UP000481360">
    <property type="component" value="Unassembled WGS sequence"/>
</dbReference>
<feature type="compositionally biased region" description="Polar residues" evidence="1">
    <location>
        <begin position="221"/>
        <end position="232"/>
    </location>
</feature>
<accession>A0A7C9RRH6</accession>
<feature type="region of interest" description="Disordered" evidence="1">
    <location>
        <begin position="205"/>
        <end position="232"/>
    </location>
</feature>
<comment type="caution">
    <text evidence="2">The sequence shown here is derived from an EMBL/GenBank/DDBJ whole genome shotgun (WGS) entry which is preliminary data.</text>
</comment>
<gene>
    <name evidence="2" type="ORF">G7043_19235</name>
</gene>
<evidence type="ECO:0000313" key="3">
    <source>
        <dbReference type="Proteomes" id="UP000481360"/>
    </source>
</evidence>
<evidence type="ECO:0000313" key="2">
    <source>
        <dbReference type="EMBL" id="NGY61069.1"/>
    </source>
</evidence>
<dbReference type="EMBL" id="JAAMPJ010000005">
    <property type="protein sequence ID" value="NGY61069.1"/>
    <property type="molecule type" value="Genomic_DNA"/>
</dbReference>
<sequence length="232" mass="25125">MNNKVVSGVALLVIGAVLFGLYLRAQVPSVNVAIPFAGTPAEQWQDGDEGIGVPGADPVYEQVRQALIASRTDPVMISEHRPDRFLAMLAPDVRDQVARDLSGWTTRLKTGTKLIGLKVSGRMTLGQKNGYPAVVTDYVFAYAFEPPDPGKLRNQMEMVAASRQQVTFTITPAGLWPSDAAGFQYSIACRAARDGFLAPQFTEPAVQSDGVPKDDRRYFSTDGSVPTENTCD</sequence>